<feature type="region of interest" description="Disordered" evidence="5">
    <location>
        <begin position="299"/>
        <end position="335"/>
    </location>
</feature>
<evidence type="ECO:0000256" key="3">
    <source>
        <dbReference type="ARBA" id="ARBA00022989"/>
    </source>
</evidence>
<feature type="transmembrane region" description="Helical" evidence="6">
    <location>
        <begin position="70"/>
        <end position="90"/>
    </location>
</feature>
<accession>A0AAN9BCT0</accession>
<dbReference type="InterPro" id="IPR004853">
    <property type="entry name" value="Sugar_P_trans_dom"/>
</dbReference>
<dbReference type="PANTHER" id="PTHR11132">
    <property type="entry name" value="SOLUTE CARRIER FAMILY 35"/>
    <property type="match status" value="1"/>
</dbReference>
<dbReference type="EMBL" id="JBAMIC010000011">
    <property type="protein sequence ID" value="KAK7101110.1"/>
    <property type="molecule type" value="Genomic_DNA"/>
</dbReference>
<feature type="transmembrane region" description="Helical" evidence="6">
    <location>
        <begin position="16"/>
        <end position="38"/>
    </location>
</feature>
<dbReference type="AlphaFoldDB" id="A0AAN9BCT0"/>
<evidence type="ECO:0000256" key="1">
    <source>
        <dbReference type="ARBA" id="ARBA00004141"/>
    </source>
</evidence>
<organism evidence="8 9">
    <name type="scientific">Littorina saxatilis</name>
    <dbReference type="NCBI Taxonomy" id="31220"/>
    <lineage>
        <taxon>Eukaryota</taxon>
        <taxon>Metazoa</taxon>
        <taxon>Spiralia</taxon>
        <taxon>Lophotrochozoa</taxon>
        <taxon>Mollusca</taxon>
        <taxon>Gastropoda</taxon>
        <taxon>Caenogastropoda</taxon>
        <taxon>Littorinimorpha</taxon>
        <taxon>Littorinoidea</taxon>
        <taxon>Littorinidae</taxon>
        <taxon>Littorina</taxon>
    </lineage>
</organism>
<keyword evidence="9" id="KW-1185">Reference proteome</keyword>
<evidence type="ECO:0000256" key="6">
    <source>
        <dbReference type="SAM" id="Phobius"/>
    </source>
</evidence>
<evidence type="ECO:0000256" key="2">
    <source>
        <dbReference type="ARBA" id="ARBA00022692"/>
    </source>
</evidence>
<keyword evidence="3 6" id="KW-1133">Transmembrane helix</keyword>
<feature type="domain" description="Sugar phosphate transporter" evidence="7">
    <location>
        <begin position="9"/>
        <end position="215"/>
    </location>
</feature>
<feature type="compositionally biased region" description="Polar residues" evidence="5">
    <location>
        <begin position="311"/>
        <end position="323"/>
    </location>
</feature>
<dbReference type="InterPro" id="IPR050186">
    <property type="entry name" value="TPT_transporter"/>
</dbReference>
<keyword evidence="2 6" id="KW-0812">Transmembrane</keyword>
<comment type="subcellular location">
    <subcellularLocation>
        <location evidence="1">Membrane</location>
        <topology evidence="1">Multi-pass membrane protein</topology>
    </subcellularLocation>
</comment>
<evidence type="ECO:0000259" key="7">
    <source>
        <dbReference type="Pfam" id="PF03151"/>
    </source>
</evidence>
<feature type="transmembrane region" description="Helical" evidence="6">
    <location>
        <begin position="102"/>
        <end position="122"/>
    </location>
</feature>
<evidence type="ECO:0000313" key="9">
    <source>
        <dbReference type="Proteomes" id="UP001374579"/>
    </source>
</evidence>
<feature type="transmembrane region" description="Helical" evidence="6">
    <location>
        <begin position="45"/>
        <end position="64"/>
    </location>
</feature>
<dbReference type="Pfam" id="PF03151">
    <property type="entry name" value="TPT"/>
    <property type="match status" value="1"/>
</dbReference>
<proteinExistence type="predicted"/>
<dbReference type="Proteomes" id="UP001374579">
    <property type="component" value="Unassembled WGS sequence"/>
</dbReference>
<gene>
    <name evidence="8" type="ORF">V1264_023950</name>
</gene>
<protein>
    <recommendedName>
        <fullName evidence="7">Sugar phosphate transporter domain-containing protein</fullName>
    </recommendedName>
</protein>
<reference evidence="8 9" key="1">
    <citation type="submission" date="2024-02" db="EMBL/GenBank/DDBJ databases">
        <title>Chromosome-scale genome assembly of the rough periwinkle Littorina saxatilis.</title>
        <authorList>
            <person name="De Jode A."/>
            <person name="Faria R."/>
            <person name="Formenti G."/>
            <person name="Sims Y."/>
            <person name="Smith T.P."/>
            <person name="Tracey A."/>
            <person name="Wood J.M.D."/>
            <person name="Zagrodzka Z.B."/>
            <person name="Johannesson K."/>
            <person name="Butlin R.K."/>
            <person name="Leder E.H."/>
        </authorList>
    </citation>
    <scope>NUCLEOTIDE SEQUENCE [LARGE SCALE GENOMIC DNA]</scope>
    <source>
        <strain evidence="8">Snail1</strain>
        <tissue evidence="8">Muscle</tissue>
    </source>
</reference>
<keyword evidence="4 6" id="KW-0472">Membrane</keyword>
<comment type="caution">
    <text evidence="8">The sequence shown here is derived from an EMBL/GenBank/DDBJ whole genome shotgun (WGS) entry which is preliminary data.</text>
</comment>
<evidence type="ECO:0000313" key="8">
    <source>
        <dbReference type="EMBL" id="KAK7101110.1"/>
    </source>
</evidence>
<feature type="transmembrane region" description="Helical" evidence="6">
    <location>
        <begin position="159"/>
        <end position="176"/>
    </location>
</feature>
<evidence type="ECO:0000256" key="5">
    <source>
        <dbReference type="SAM" id="MobiDB-lite"/>
    </source>
</evidence>
<evidence type="ECO:0000256" key="4">
    <source>
        <dbReference type="ARBA" id="ARBA00023136"/>
    </source>
</evidence>
<sequence length="335" mass="36558">MKQDIVQNNLSMFVNIQYFSVSVKATLPLFTVILAKLILGENQILTVYFSLIPIITGVGVATMTEASFDSVGLASALTATLCFSLLTIFTKKCLKETGYNHLQLLVLISRIATACFLPFWALADLPRIIHNTEFLNSGKVIQTMVLLFCDGLFNMMHNVFAFTVLALVAPLSYAVANATKRIVIISGSILILQNSVTPMNAIGMLIAVFGVLCYNKAKYDQHQLAKRQQILPLVHSDSELHHHGISHMPHSKSDANFLKNGGIAHLNGTSPPPLANGHILLRDWQGSDEGITLIPVASHTPTEPTARGLTPVSSSQQVQYGNPSSRLHSRSVHHV</sequence>
<dbReference type="GO" id="GO:0016020">
    <property type="term" value="C:membrane"/>
    <property type="evidence" value="ECO:0007669"/>
    <property type="project" value="UniProtKB-SubCell"/>
</dbReference>
<name>A0AAN9BCT0_9CAEN</name>